<dbReference type="GeneID" id="107070222"/>
<organism evidence="1 2">
    <name type="scientific">Polistes dominula</name>
    <name type="common">European paper wasp</name>
    <name type="synonym">Vespa dominula</name>
    <dbReference type="NCBI Taxonomy" id="743375"/>
    <lineage>
        <taxon>Eukaryota</taxon>
        <taxon>Metazoa</taxon>
        <taxon>Ecdysozoa</taxon>
        <taxon>Arthropoda</taxon>
        <taxon>Hexapoda</taxon>
        <taxon>Insecta</taxon>
        <taxon>Pterygota</taxon>
        <taxon>Neoptera</taxon>
        <taxon>Endopterygota</taxon>
        <taxon>Hymenoptera</taxon>
        <taxon>Apocrita</taxon>
        <taxon>Aculeata</taxon>
        <taxon>Vespoidea</taxon>
        <taxon>Vespidae</taxon>
        <taxon>Polistinae</taxon>
        <taxon>Polistini</taxon>
        <taxon>Polistes</taxon>
    </lineage>
</organism>
<sequence>MNINSTKNALRSICKLLFRKTSPVVCLTPLFTNDSSQNDAEITKENKLKLPDVQTMTYSYMVKQSTLKAINNASELLTITFLAIESTSQEYRTSLTKLINLHKESINSDIIDLHEDAMVQIRDEIQKKQDMLMQLVSFMDSVRKMADSATEICYTYGMDNLCSSLSQRIDDAIKNMDKEIYNNKKLEQEFNYVQQQYIINADKD</sequence>
<proteinExistence type="predicted"/>
<dbReference type="InterPro" id="IPR009062">
    <property type="entry name" value="Smac/DIABLO-like_sf"/>
</dbReference>
<evidence type="ECO:0000313" key="2">
    <source>
        <dbReference type="RefSeq" id="XP_015183698.1"/>
    </source>
</evidence>
<dbReference type="Gene3D" id="1.20.58.70">
    <property type="match status" value="1"/>
</dbReference>
<protein>
    <submittedName>
        <fullName evidence="2">Uncharacterized protein LOC107070222</fullName>
    </submittedName>
</protein>
<dbReference type="SUPFAM" id="SSF46984">
    <property type="entry name" value="Smac/diablo"/>
    <property type="match status" value="1"/>
</dbReference>
<gene>
    <name evidence="2" type="primary">LOC107070222</name>
</gene>
<keyword evidence="1" id="KW-1185">Reference proteome</keyword>
<dbReference type="RefSeq" id="XP_015183698.1">
    <property type="nucleotide sequence ID" value="XM_015328212.1"/>
</dbReference>
<reference evidence="2" key="1">
    <citation type="submission" date="2025-08" db="UniProtKB">
        <authorList>
            <consortium name="RefSeq"/>
        </authorList>
    </citation>
    <scope>IDENTIFICATION</scope>
    <source>
        <tissue evidence="2">Whole body</tissue>
    </source>
</reference>
<name>A0ABM1IU11_POLDO</name>
<dbReference type="Proteomes" id="UP000694924">
    <property type="component" value="Unplaced"/>
</dbReference>
<evidence type="ECO:0000313" key="1">
    <source>
        <dbReference type="Proteomes" id="UP000694924"/>
    </source>
</evidence>
<accession>A0ABM1IU11</accession>